<proteinExistence type="predicted"/>
<feature type="region of interest" description="Disordered" evidence="1">
    <location>
        <begin position="13"/>
        <end position="33"/>
    </location>
</feature>
<organism evidence="3 4">
    <name type="scientific">Aphanomyces astaci</name>
    <name type="common">Crayfish plague agent</name>
    <dbReference type="NCBI Taxonomy" id="112090"/>
    <lineage>
        <taxon>Eukaryota</taxon>
        <taxon>Sar</taxon>
        <taxon>Stramenopiles</taxon>
        <taxon>Oomycota</taxon>
        <taxon>Saprolegniomycetes</taxon>
        <taxon>Saprolegniales</taxon>
        <taxon>Verrucalvaceae</taxon>
        <taxon>Aphanomyces</taxon>
    </lineage>
</organism>
<dbReference type="PANTHER" id="PTHR43173:SF34">
    <property type="entry name" value="ABC1 ATYPICAL KINASE-LIKE DOMAIN-CONTAINING PROTEIN"/>
    <property type="match status" value="1"/>
</dbReference>
<dbReference type="CDD" id="cd05121">
    <property type="entry name" value="ABC1_ADCK3-like"/>
    <property type="match status" value="1"/>
</dbReference>
<dbReference type="EMBL" id="QUTB01005973">
    <property type="protein sequence ID" value="RHY52279.1"/>
    <property type="molecule type" value="Genomic_DNA"/>
</dbReference>
<comment type="caution">
    <text evidence="3">The sequence shown here is derived from an EMBL/GenBank/DDBJ whole genome shotgun (WGS) entry which is preliminary data.</text>
</comment>
<feature type="domain" description="ABC1 atypical kinase-like" evidence="2">
    <location>
        <begin position="154"/>
        <end position="308"/>
    </location>
</feature>
<evidence type="ECO:0000256" key="1">
    <source>
        <dbReference type="SAM" id="MobiDB-lite"/>
    </source>
</evidence>
<dbReference type="Pfam" id="PF03109">
    <property type="entry name" value="ABC1"/>
    <property type="match status" value="2"/>
</dbReference>
<feature type="compositionally biased region" description="Low complexity" evidence="1">
    <location>
        <begin position="17"/>
        <end position="33"/>
    </location>
</feature>
<name>A0A3R6ZF32_APHAT</name>
<dbReference type="PANTHER" id="PTHR43173">
    <property type="entry name" value="ABC1 FAMILY PROTEIN"/>
    <property type="match status" value="1"/>
</dbReference>
<evidence type="ECO:0000313" key="4">
    <source>
        <dbReference type="Proteomes" id="UP000283543"/>
    </source>
</evidence>
<evidence type="ECO:0000313" key="3">
    <source>
        <dbReference type="EMBL" id="RHY52279.1"/>
    </source>
</evidence>
<gene>
    <name evidence="3" type="ORF">DYB34_004581</name>
</gene>
<dbReference type="SUPFAM" id="SSF56112">
    <property type="entry name" value="Protein kinase-like (PK-like)"/>
    <property type="match status" value="1"/>
</dbReference>
<dbReference type="InterPro" id="IPR011009">
    <property type="entry name" value="Kinase-like_dom_sf"/>
</dbReference>
<evidence type="ECO:0000259" key="2">
    <source>
        <dbReference type="Pfam" id="PF03109"/>
    </source>
</evidence>
<protein>
    <recommendedName>
        <fullName evidence="2">ABC1 atypical kinase-like domain-containing protein</fullName>
    </recommendedName>
</protein>
<dbReference type="AlphaFoldDB" id="A0A3R6ZF32"/>
<dbReference type="InterPro" id="IPR004147">
    <property type="entry name" value="ABC1_dom"/>
</dbReference>
<accession>A0A3R6ZF32</accession>
<dbReference type="VEuPathDB" id="FungiDB:H257_02129"/>
<dbReference type="Proteomes" id="UP000283543">
    <property type="component" value="Unassembled WGS sequence"/>
</dbReference>
<sequence length="571" mass="64476">MLYLRRGGRVLTHARASSTKSTSSTVQPSSSPLKKPSTLLSMMTKAIGSVAVVGGASFYYLLQTDPGFARSMYFYVNAVPAYVHYRAVQRYVEDIGHLGPDEADAWYNYLHDKYATPLYGTVLTLRGFYIKLAQIASTRGDFLPKQYMDHCKTLQSDAPSTPAPEMIKILEASYGKPFHDIFQSIDPTPLGAASIGQVHKAVLLDGTTVVVKVQFPEAEANFRNDITTIKRFAAVAQPAHLPFLNEIEKQFLTEFDYRREADNLDLVRANLAASPYARKFVVPKSYPDLCTKEVLVMEYLQGRKLIDAIYDHFEIVASELGVTVDELAAMQAKTDAEREAKGLAKVMGPSESTMRLYQTLWRAKQAALTMYDYTLGYVYPRSLDPRFSTHKQPRELLNFPELLRLIVEVHGYEIFVNGCFNGDPHPGNIMLLDDGRIGLIDYGQVKHLSTDQRKRLARLVVALAEGTNDDVVRSVTTDVGLVTKHMDPYVLEKMGRTMMDRDDWEITEGMNIQLFVEYLQKRDPILHQEDDYIMAYRVSLLLRGLSNALRYPVSHANMWKALAKQTLAEHE</sequence>
<reference evidence="3 4" key="1">
    <citation type="submission" date="2018-08" db="EMBL/GenBank/DDBJ databases">
        <title>Aphanomyces genome sequencing and annotation.</title>
        <authorList>
            <person name="Minardi D."/>
            <person name="Oidtmann B."/>
            <person name="Van Der Giezen M."/>
            <person name="Studholme D.J."/>
        </authorList>
    </citation>
    <scope>NUCLEOTIDE SEQUENCE [LARGE SCALE GENOMIC DNA]</scope>
    <source>
        <strain evidence="3 4">Si</strain>
    </source>
</reference>
<dbReference type="InterPro" id="IPR051130">
    <property type="entry name" value="Mito_struct-func_regulator"/>
</dbReference>
<feature type="domain" description="ABC1 atypical kinase-like" evidence="2">
    <location>
        <begin position="399"/>
        <end position="473"/>
    </location>
</feature>